<reference evidence="2 3" key="1">
    <citation type="journal article" date="2008" name="Nature">
        <title>The genome of the choanoflagellate Monosiga brevicollis and the origin of metazoans.</title>
        <authorList>
            <consortium name="JGI Sequencing"/>
            <person name="King N."/>
            <person name="Westbrook M.J."/>
            <person name="Young S.L."/>
            <person name="Kuo A."/>
            <person name="Abedin M."/>
            <person name="Chapman J."/>
            <person name="Fairclough S."/>
            <person name="Hellsten U."/>
            <person name="Isogai Y."/>
            <person name="Letunic I."/>
            <person name="Marr M."/>
            <person name="Pincus D."/>
            <person name="Putnam N."/>
            <person name="Rokas A."/>
            <person name="Wright K.J."/>
            <person name="Zuzow R."/>
            <person name="Dirks W."/>
            <person name="Good M."/>
            <person name="Goodstein D."/>
            <person name="Lemons D."/>
            <person name="Li W."/>
            <person name="Lyons J.B."/>
            <person name="Morris A."/>
            <person name="Nichols S."/>
            <person name="Richter D.J."/>
            <person name="Salamov A."/>
            <person name="Bork P."/>
            <person name="Lim W.A."/>
            <person name="Manning G."/>
            <person name="Miller W.T."/>
            <person name="McGinnis W."/>
            <person name="Shapiro H."/>
            <person name="Tjian R."/>
            <person name="Grigoriev I.V."/>
            <person name="Rokhsar D."/>
        </authorList>
    </citation>
    <scope>NUCLEOTIDE SEQUENCE [LARGE SCALE GENOMIC DNA]</scope>
    <source>
        <strain evidence="3">MX1 / ATCC 50154</strain>
    </source>
</reference>
<dbReference type="InParanoid" id="A9UT41"/>
<feature type="compositionally biased region" description="Basic and acidic residues" evidence="1">
    <location>
        <begin position="111"/>
        <end position="124"/>
    </location>
</feature>
<name>A9UT41_MONBE</name>
<dbReference type="OMA" id="NVEFNRS"/>
<dbReference type="AlphaFoldDB" id="A9UT41"/>
<protein>
    <submittedName>
        <fullName evidence="2">Uncharacterized protein</fullName>
    </submittedName>
</protein>
<dbReference type="KEGG" id="mbr:MONBRDRAFT_6195"/>
<feature type="compositionally biased region" description="Basic residues" evidence="1">
    <location>
        <begin position="223"/>
        <end position="237"/>
    </location>
</feature>
<dbReference type="EMBL" id="CH991545">
    <property type="protein sequence ID" value="EDQ91178.1"/>
    <property type="molecule type" value="Genomic_DNA"/>
</dbReference>
<keyword evidence="3" id="KW-1185">Reference proteome</keyword>
<evidence type="ECO:0000256" key="1">
    <source>
        <dbReference type="SAM" id="MobiDB-lite"/>
    </source>
</evidence>
<feature type="compositionally biased region" description="Basic residues" evidence="1">
    <location>
        <begin position="9"/>
        <end position="19"/>
    </location>
</feature>
<feature type="compositionally biased region" description="Polar residues" evidence="1">
    <location>
        <begin position="31"/>
        <end position="41"/>
    </location>
</feature>
<sequence>MASLAANKLKARLAAKRHKAGADEPAEPIAQASSAEASTPVIQIHRGKLGLGAQAEPAPSQATKAVAKGLHRAKRRQRRDEAEEEEDDVTQTTIDEESKLATVTKAQPKLDVVDQLREQQAEKTAKRRKKRQARNNKEAETTSTPAPAGPNPFSDPTFDADAEQDAFATNWQSDWRDEAMQETADAPAQPSPTTTAPAAPAPKEKAKAAKDETADTTAADAKKPKRKRPKKRSKQKNLRKDNRPAHLVRAVALLLPIDFHMLEETKTACAWIKGSH</sequence>
<proteinExistence type="predicted"/>
<feature type="region of interest" description="Disordered" evidence="1">
    <location>
        <begin position="1"/>
        <end position="246"/>
    </location>
</feature>
<dbReference type="GeneID" id="5889064"/>
<evidence type="ECO:0000313" key="3">
    <source>
        <dbReference type="Proteomes" id="UP000001357"/>
    </source>
</evidence>
<dbReference type="Proteomes" id="UP000001357">
    <property type="component" value="Unassembled WGS sequence"/>
</dbReference>
<organism evidence="2 3">
    <name type="scientific">Monosiga brevicollis</name>
    <name type="common">Choanoflagellate</name>
    <dbReference type="NCBI Taxonomy" id="81824"/>
    <lineage>
        <taxon>Eukaryota</taxon>
        <taxon>Choanoflagellata</taxon>
        <taxon>Craspedida</taxon>
        <taxon>Salpingoecidae</taxon>
        <taxon>Monosiga</taxon>
    </lineage>
</organism>
<dbReference type="RefSeq" id="XP_001743600.1">
    <property type="nucleotide sequence ID" value="XM_001743548.1"/>
</dbReference>
<feature type="compositionally biased region" description="Basic and acidic residues" evidence="1">
    <location>
        <begin position="202"/>
        <end position="213"/>
    </location>
</feature>
<feature type="compositionally biased region" description="Low complexity" evidence="1">
    <location>
        <begin position="183"/>
        <end position="198"/>
    </location>
</feature>
<accession>A9UT41</accession>
<evidence type="ECO:0000313" key="2">
    <source>
        <dbReference type="EMBL" id="EDQ91178.1"/>
    </source>
</evidence>
<feature type="compositionally biased region" description="Basic residues" evidence="1">
    <location>
        <begin position="125"/>
        <end position="134"/>
    </location>
</feature>
<gene>
    <name evidence="2" type="ORF">MONBRDRAFT_6195</name>
</gene>